<dbReference type="PROSITE" id="PS00122">
    <property type="entry name" value="CARBOXYLESTERASE_B_1"/>
    <property type="match status" value="1"/>
</dbReference>
<evidence type="ECO:0000256" key="1">
    <source>
        <dbReference type="ARBA" id="ARBA00005964"/>
    </source>
</evidence>
<name>A0A7R9H857_TIMPO</name>
<dbReference type="InterPro" id="IPR019819">
    <property type="entry name" value="Carboxylesterase_B_CS"/>
</dbReference>
<evidence type="ECO:0000256" key="4">
    <source>
        <dbReference type="ARBA" id="ARBA00023180"/>
    </source>
</evidence>
<reference evidence="7" key="1">
    <citation type="submission" date="2020-11" db="EMBL/GenBank/DDBJ databases">
        <authorList>
            <person name="Tran Van P."/>
        </authorList>
    </citation>
    <scope>NUCLEOTIDE SEQUENCE</scope>
</reference>
<dbReference type="EMBL" id="OD004278">
    <property type="protein sequence ID" value="CAD7409655.1"/>
    <property type="molecule type" value="Genomic_DNA"/>
</dbReference>
<dbReference type="Pfam" id="PF00135">
    <property type="entry name" value="COesterase"/>
    <property type="match status" value="1"/>
</dbReference>
<dbReference type="InterPro" id="IPR002018">
    <property type="entry name" value="CarbesteraseB"/>
</dbReference>
<evidence type="ECO:0000256" key="5">
    <source>
        <dbReference type="RuleBase" id="RU361235"/>
    </source>
</evidence>
<feature type="domain" description="Carboxylesterase type B" evidence="6">
    <location>
        <begin position="59"/>
        <end position="444"/>
    </location>
</feature>
<comment type="similarity">
    <text evidence="1 5">Belongs to the type-B carboxylesterase/lipase family.</text>
</comment>
<evidence type="ECO:0000313" key="7">
    <source>
        <dbReference type="EMBL" id="CAD7409655.1"/>
    </source>
</evidence>
<protein>
    <recommendedName>
        <fullName evidence="5">Carboxylic ester hydrolase</fullName>
        <ecNumber evidence="5">3.1.1.-</ecNumber>
    </recommendedName>
</protein>
<dbReference type="SUPFAM" id="SSF53474">
    <property type="entry name" value="alpha/beta-Hydrolases"/>
    <property type="match status" value="1"/>
</dbReference>
<accession>A0A7R9H857</accession>
<keyword evidence="3 5" id="KW-0378">Hydrolase</keyword>
<dbReference type="GO" id="GO:0052689">
    <property type="term" value="F:carboxylic ester hydrolase activity"/>
    <property type="evidence" value="ECO:0007669"/>
    <property type="project" value="UniProtKB-KW"/>
</dbReference>
<keyword evidence="4" id="KW-0325">Glycoprotein</keyword>
<dbReference type="InterPro" id="IPR029058">
    <property type="entry name" value="AB_hydrolase_fold"/>
</dbReference>
<dbReference type="PROSITE" id="PS00941">
    <property type="entry name" value="CARBOXYLESTERASE_B_2"/>
    <property type="match status" value="1"/>
</dbReference>
<keyword evidence="2" id="KW-0719">Serine esterase</keyword>
<proteinExistence type="inferred from homology"/>
<sequence>MMATCVKVERAELSYLSGRGEAYIASWRVASVRTSSMKVVSTLWAIWGAASLVSALTGPTIHVEQGAVKGTTLLSAGGRPFQAFQGIPYGKAPVGKYRFKEPVPAKPWVGVWPAERPGSPCLQYMQTTHQEDEKIVGSEDCLYLNVYTPKLPGTGKPPLLDVIVYIHGGAFMLGWGHQYGPKYYMDRDVVYVTLNYRLGVLGFLSTEDEVVPGNNGLKDQVLALKWLQRNIAAFGGNPDSVTISGTSAGGASVHYHYFSPMSRGLFHRGMSYSGSALCPWTQAEGLRSKANLIAASLGCQTSLSREMVACLRKRPAEKIVALTKELLVWLYNPFSPFGPTVEVAGNTPFLINEPLSDALEIELKNLPWLTSLTTEEGLYPAAEFVNNKQHLQELNKRFVEIAPFLLDYNYTVPLEQQSQVTEEIRKKYFGDLPIGPDTVKQLVKKVYSHLHGGRVDNHPKKSTLSTFNQDSSLDLPVISSLVYCESTLDQAMLYTFDKSFAIFFADKPLPYRKYYQIPY</sequence>
<dbReference type="Gene3D" id="3.40.50.1820">
    <property type="entry name" value="alpha/beta hydrolase"/>
    <property type="match status" value="1"/>
</dbReference>
<evidence type="ECO:0000259" key="6">
    <source>
        <dbReference type="Pfam" id="PF00135"/>
    </source>
</evidence>
<dbReference type="InterPro" id="IPR019826">
    <property type="entry name" value="Carboxylesterase_B_AS"/>
</dbReference>
<dbReference type="PANTHER" id="PTHR43142:SF1">
    <property type="entry name" value="CARBOXYLIC ESTER HYDROLASE"/>
    <property type="match status" value="1"/>
</dbReference>
<gene>
    <name evidence="7" type="ORF">TPSB3V08_LOCUS6951</name>
</gene>
<dbReference type="PANTHER" id="PTHR43142">
    <property type="entry name" value="CARBOXYLIC ESTER HYDROLASE"/>
    <property type="match status" value="1"/>
</dbReference>
<evidence type="ECO:0000256" key="3">
    <source>
        <dbReference type="ARBA" id="ARBA00022801"/>
    </source>
</evidence>
<organism evidence="7">
    <name type="scientific">Timema poppense</name>
    <name type="common">Walking stick</name>
    <dbReference type="NCBI Taxonomy" id="170557"/>
    <lineage>
        <taxon>Eukaryota</taxon>
        <taxon>Metazoa</taxon>
        <taxon>Ecdysozoa</taxon>
        <taxon>Arthropoda</taxon>
        <taxon>Hexapoda</taxon>
        <taxon>Insecta</taxon>
        <taxon>Pterygota</taxon>
        <taxon>Neoptera</taxon>
        <taxon>Polyneoptera</taxon>
        <taxon>Phasmatodea</taxon>
        <taxon>Timematodea</taxon>
        <taxon>Timematoidea</taxon>
        <taxon>Timematidae</taxon>
        <taxon>Timema</taxon>
    </lineage>
</organism>
<dbReference type="EC" id="3.1.1.-" evidence="5"/>
<evidence type="ECO:0000256" key="2">
    <source>
        <dbReference type="ARBA" id="ARBA00022487"/>
    </source>
</evidence>
<dbReference type="AlphaFoldDB" id="A0A7R9H857"/>